<name>A0A554LHA1_9BACT</name>
<gene>
    <name evidence="2" type="ORF">CEN92_66</name>
</gene>
<feature type="non-terminal residue" evidence="2">
    <location>
        <position position="1"/>
    </location>
</feature>
<evidence type="ECO:0000259" key="1">
    <source>
        <dbReference type="Pfam" id="PF04101"/>
    </source>
</evidence>
<dbReference type="AlphaFoldDB" id="A0A554LHA1"/>
<dbReference type="SUPFAM" id="SSF53756">
    <property type="entry name" value="UDP-Glycosyltransferase/glycogen phosphorylase"/>
    <property type="match status" value="1"/>
</dbReference>
<accession>A0A554LHA1</accession>
<dbReference type="CDD" id="cd03785">
    <property type="entry name" value="GT28_MurG"/>
    <property type="match status" value="1"/>
</dbReference>
<dbReference type="InterPro" id="IPR007235">
    <property type="entry name" value="Glyco_trans_28_C"/>
</dbReference>
<dbReference type="Pfam" id="PF04101">
    <property type="entry name" value="Glyco_tran_28_C"/>
    <property type="match status" value="1"/>
</dbReference>
<evidence type="ECO:0000313" key="3">
    <source>
        <dbReference type="Proteomes" id="UP000318296"/>
    </source>
</evidence>
<dbReference type="Gene3D" id="3.40.50.2000">
    <property type="entry name" value="Glycogen Phosphorylase B"/>
    <property type="match status" value="1"/>
</dbReference>
<dbReference type="PANTHER" id="PTHR21015:SF22">
    <property type="entry name" value="GLYCOSYLTRANSFERASE"/>
    <property type="match status" value="1"/>
</dbReference>
<keyword evidence="2" id="KW-0808">Transferase</keyword>
<dbReference type="Proteomes" id="UP000318296">
    <property type="component" value="Unassembled WGS sequence"/>
</dbReference>
<proteinExistence type="predicted"/>
<evidence type="ECO:0000313" key="2">
    <source>
        <dbReference type="EMBL" id="TSC92207.1"/>
    </source>
</evidence>
<comment type="caution">
    <text evidence="2">The sequence shown here is derived from an EMBL/GenBank/DDBJ whole genome shotgun (WGS) entry which is preliminary data.</text>
</comment>
<dbReference type="PANTHER" id="PTHR21015">
    <property type="entry name" value="UDP-N-ACETYLGLUCOSAMINE--N-ACETYLMURAMYL-(PENTAPEPTIDE) PYROPHOSPHORYL-UNDECAPRENOL N-ACETYLGLUCOSAMINE TRANSFERASE 1"/>
    <property type="match status" value="1"/>
</dbReference>
<dbReference type="EMBL" id="VMGH01000008">
    <property type="protein sequence ID" value="TSC92207.1"/>
    <property type="molecule type" value="Genomic_DNA"/>
</dbReference>
<sequence>DALPISEFISASHGIPKQVRDDKKSILVWGGSQGAERINEMIVEKLTDYLKKYELYHLCGEKNFAKYDALKKNLPNKLKDKYHLYGIVGREIFKMISQADLVVSRAGSSLFELAALGKATIVIPYPAAAADHQTKNADYFFKNNAAIVLKESETDAPSLKKSVDGLMQDAPRREELSENIKKLAQEDAAEIIVKYILK</sequence>
<feature type="domain" description="Glycosyl transferase family 28 C-terminal" evidence="1">
    <location>
        <begin position="26"/>
        <end position="190"/>
    </location>
</feature>
<reference evidence="2 3" key="1">
    <citation type="submission" date="2017-07" db="EMBL/GenBank/DDBJ databases">
        <title>Mechanisms for carbon and nitrogen cycling indicate functional differentiation within the Candidate Phyla Radiation.</title>
        <authorList>
            <person name="Danczak R.E."/>
            <person name="Johnston M.D."/>
            <person name="Kenah C."/>
            <person name="Slattery M."/>
            <person name="Wrighton K.C."/>
            <person name="Wilkins M.J."/>
        </authorList>
    </citation>
    <scope>NUCLEOTIDE SEQUENCE [LARGE SCALE GENOMIC DNA]</scope>
    <source>
        <strain evidence="2">Licking1014_96</strain>
    </source>
</reference>
<dbReference type="GO" id="GO:0016758">
    <property type="term" value="F:hexosyltransferase activity"/>
    <property type="evidence" value="ECO:0007669"/>
    <property type="project" value="InterPro"/>
</dbReference>
<organism evidence="2 3">
    <name type="scientific">Candidatus Berkelbacteria bacterium Licking1014_96</name>
    <dbReference type="NCBI Taxonomy" id="2017149"/>
    <lineage>
        <taxon>Bacteria</taxon>
        <taxon>Candidatus Berkelbacteria</taxon>
    </lineage>
</organism>
<protein>
    <submittedName>
        <fullName evidence="2">UDP-N-acetylglucosamine--N-acetylmuramyl-(Pentapeptide) pyrophosphoryl-undecaprenol N-acetylglucosamine transferase</fullName>
    </submittedName>
</protein>